<gene>
    <name evidence="7" type="ORF">LYSBPC_14000</name>
</gene>
<keyword evidence="3 6" id="KW-1133">Transmembrane helix</keyword>
<feature type="transmembrane region" description="Helical" evidence="6">
    <location>
        <begin position="62"/>
        <end position="82"/>
    </location>
</feature>
<comment type="subcellular location">
    <subcellularLocation>
        <location evidence="1">Membrane</location>
        <topology evidence="1">Multi-pass membrane protein</topology>
    </subcellularLocation>
</comment>
<proteinExistence type="inferred from homology"/>
<keyword evidence="8" id="KW-1185">Reference proteome</keyword>
<evidence type="ECO:0008006" key="9">
    <source>
        <dbReference type="Google" id="ProtNLM"/>
    </source>
</evidence>
<evidence type="ECO:0000256" key="4">
    <source>
        <dbReference type="ARBA" id="ARBA00023136"/>
    </source>
</evidence>
<dbReference type="Pfam" id="PF05105">
    <property type="entry name" value="Phage_holin_4_1"/>
    <property type="match status" value="1"/>
</dbReference>
<dbReference type="EMBL" id="BRZA01000002">
    <property type="protein sequence ID" value="GLC88273.1"/>
    <property type="molecule type" value="Genomic_DNA"/>
</dbReference>
<feature type="transmembrane region" description="Helical" evidence="6">
    <location>
        <begin position="88"/>
        <end position="105"/>
    </location>
</feature>
<evidence type="ECO:0000313" key="7">
    <source>
        <dbReference type="EMBL" id="GLC88273.1"/>
    </source>
</evidence>
<evidence type="ECO:0000256" key="2">
    <source>
        <dbReference type="ARBA" id="ARBA00022692"/>
    </source>
</evidence>
<sequence length="140" mass="15839">MEQIERVVILSVSSFITYFLGGWSILLTALITLNALDYATGLTANWRKRSSYKAFRGGIKKGIMWMWVGVSNLIYLILLELGYDAGEVLPNFVTLYFIILEIISLEENSKKLGLDMPTPLSFFVEKLKEIFNKSTGGNMK</sequence>
<comment type="similarity">
    <text evidence="5">Belongs to the bacteriophage holin family. Cp-1 holin subfamily.</text>
</comment>
<dbReference type="InterPro" id="IPR006480">
    <property type="entry name" value="Phage_holin_4_1"/>
</dbReference>
<dbReference type="NCBIfam" id="TIGR01593">
    <property type="entry name" value="holin_tox_secr"/>
    <property type="match status" value="1"/>
</dbReference>
<evidence type="ECO:0000256" key="1">
    <source>
        <dbReference type="ARBA" id="ARBA00004141"/>
    </source>
</evidence>
<keyword evidence="4 6" id="KW-0472">Membrane</keyword>
<protein>
    <recommendedName>
        <fullName evidence="9">Holin</fullName>
    </recommendedName>
</protein>
<reference evidence="7" key="1">
    <citation type="submission" date="2022-08" db="EMBL/GenBank/DDBJ databases">
        <title>Draft genome sequence of Lysinibacillus sp. strain KH24.</title>
        <authorList>
            <person name="Kanbe H."/>
            <person name="Itoh H."/>
        </authorList>
    </citation>
    <scope>NUCLEOTIDE SEQUENCE</scope>
    <source>
        <strain evidence="7">KH24</strain>
    </source>
</reference>
<accession>A0ABQ5NIT4</accession>
<evidence type="ECO:0000313" key="8">
    <source>
        <dbReference type="Proteomes" id="UP001065593"/>
    </source>
</evidence>
<dbReference type="Proteomes" id="UP001065593">
    <property type="component" value="Unassembled WGS sequence"/>
</dbReference>
<feature type="transmembrane region" description="Helical" evidence="6">
    <location>
        <begin position="15"/>
        <end position="41"/>
    </location>
</feature>
<evidence type="ECO:0000256" key="5">
    <source>
        <dbReference type="ARBA" id="ARBA00023600"/>
    </source>
</evidence>
<name>A0ABQ5NIT4_9BACI</name>
<organism evidence="7 8">
    <name type="scientific">Lysinibacillus piscis</name>
    <dbReference type="NCBI Taxonomy" id="2518931"/>
    <lineage>
        <taxon>Bacteria</taxon>
        <taxon>Bacillati</taxon>
        <taxon>Bacillota</taxon>
        <taxon>Bacilli</taxon>
        <taxon>Bacillales</taxon>
        <taxon>Bacillaceae</taxon>
        <taxon>Lysinibacillus</taxon>
    </lineage>
</organism>
<evidence type="ECO:0000256" key="6">
    <source>
        <dbReference type="SAM" id="Phobius"/>
    </source>
</evidence>
<keyword evidence="2 6" id="KW-0812">Transmembrane</keyword>
<evidence type="ECO:0000256" key="3">
    <source>
        <dbReference type="ARBA" id="ARBA00022989"/>
    </source>
</evidence>
<comment type="caution">
    <text evidence="7">The sequence shown here is derived from an EMBL/GenBank/DDBJ whole genome shotgun (WGS) entry which is preliminary data.</text>
</comment>
<dbReference type="RefSeq" id="WP_264988038.1">
    <property type="nucleotide sequence ID" value="NZ_BRZA01000002.1"/>
</dbReference>